<feature type="disulfide bond" evidence="8">
    <location>
        <begin position="2040"/>
        <end position="2049"/>
    </location>
</feature>
<dbReference type="Pfam" id="PF12248">
    <property type="entry name" value="Methyltransf_FA"/>
    <property type="match status" value="1"/>
</dbReference>
<sequence>MAAEFRWLLLMLFVHSQHLINAQPGTQETLTIVTNYTIYKPIHQIDLTGKLGLVFQVQACESAHVVLSAIFGDTNSRMYEILISGWSNTKSVIRDCRGRCDRAGSLTEGLLKCNESVSLWIGWTDGNIALGKGRELGIDPLVEWQDSSPEYITSFAVGTTNGVNGTWKFTPDDNCSLPLTRSILSNGQVAYSSSSSGLPRFNQNNGWYSHGSSTPWLQLDLLQPHKLTKMALQGYAPGHSYWVKTFQILYSVDGTNWLYYNKRETQQGNSNGHDVAIVDFTDNIEARYVRILPITWNSRPGIRMELYGCQKAESEREYTPIDDDILDEEVLFLHLSPYIVSRLVAIRPGGTLTIQPGVKVIFTTAEAGFDVHGNLLAQGIDNLPVEFTADDAVSEISSHWTGLIFVSGGDVKHRVCGNSRNMDLAHVTVSPFYTDRNLTELNEDEGVDFYFTDSTGAIGGVLLNNKTIPYVFKHTYHVRRNIFIRRNATLTVESGVKLAFGKGIGIYLIGELLIGESDNGDISMRRMNPTGKWGGIRIGSPSPLGLFLNNVQLDGSTYGIHGQGRNISLKGVTIINTDYAIHVSDTITKYLNIDVTNSRIDTSSNTGIYIVTSSNSIMREFNLTMKAVAIRNTHGSGAVYIEGGSSKAYSGFTNVTIQHIGSHGVYIHYNGHIDVKLRRCEISEYSSYAIYAYIKHGLFELGDCMMKRTINRHGYGVHYYTPWSNDGSRTISIYNNTFMEQNSYNNHGMVTINTQSSRSGYEESSNISIVNNTFRSTGSRGTSAMDLSNINYFSSILIEGNDIHRMRRVAFAIGLKAGIGTVDFIGNVISESHGALSLTCDLTSGTRIMNNRFLYNFGSDNVIINPSIRNNCTISYNIFLNNSNNAFTLQRVQSGTSLNYNLFDNIKGEPNYNVKVSSSKGDPDINAKLNWWGSKEQSQILASIYDNKRDPTVGVLDIFPFLLSHNFSDVSIEEDFFRQDGSIGGEITGNVTLRCDDSPYDVVSDIVVMEGASLLIEPCVVLKFAENIGIRVEGEIHMNGTAEKEIQCIPRTSVVKWAGMSITTERTANEKGGIRLVGDTASGRLEVFYNGQWGSVCNDQFDTHDAKVACRHLGMRSEGATYRTVGGGTGPIWLDNIACGGSETTLFECRHNGFGSHNCGHGEDVGITCVGLLSTASRNQVSTLKHVRLLNTTFGLHITGIMPSVFQHVESSRSSQNGITFDKNRFIQNTGGRMIHYYGHTGYSSQPVVILSNNTLYENTGVALYMEYISNNARVLFHDNHFEGNNANPAASGNNAYMFYGTLQDRGSFDFELERNVVINNTAPSLLRIAPYYSWYNVAKSMKIRLDYNVFENNHVATSIDLSQKIYRVEGHNNIINNPMASYEIRSSARKPLTGYHFERNYWGLRNLSEIETSLNSHHDNINLNRIFIHPFATNRELTEFSEDNDVEFFETSLFGGDVVQNVVVEYRSEPYYVKRSIYIREGASLTLRAGVHLKFPGAQGIIVEGRLVIEGSADRKVSLSRKDASTQWEGIIFQRTTAEACKNGTRFIMIKHFAIDGNKREVNNNWDRWYCIHRCRTATFGCKSIEYRESDGRCQLSDKSRVDINPSLWNNYTEAYDFYELEDCNESDSSVVNHVNITGSKYGMLIYDLPIQTDNVHIEEAETGLYFAENSFGNSMTFRDSRISQTSGNGILIKSLALRYLDITGSVVDRAGQRGIHMEKNGLRLIVNNGTITRSTNYGIQAAYATFVLLDGVTFDSNYHHGAYFQYPLNISFTNCVFMKTDRENRYAVYIESMGHNYGASQSQITMTIKNSVFEQNSRHAIKVTTATHYHNVNLFINIHNNLFRNNSDTLMDLDLHKGTDVLIEDNTIEYNSGSSNLIDLHPIYYRYDNRRVKSEVHIVGNEFLRNEGLTMVYLHPDNIANNRGTLTDNAFTDNVASQGIIRTTSGNYSMHYNILENPSSVYELYVAYDGDNIINATHNWWGSAVEAYADERIFDKADAFNAAEVVYIPMLSGKVFTCFAVNNCSNHGECVRPDRCRCVDGWQGPTCNQVSCKQVSDCYGNGNCVGPNVCECTGGWTGETCADATCYNVNNCSQRGYCLQPDTCSCFSSYAGNDCSQCQELYWGQDCEPCPPCVNGYCDEMSVLLVAPSTGPDIGGTVVNVIGHNFENSSDGLYRCRFGDIDVIGQWLSREQVRCISPKQVGEVPVNVGKPGDEMTNQRVTFKYHPTCPSSACGRNETPPHGICLFGQCSCILPWEGESCQDIVIAPFFKEVNLTSAREGKRYEAQMNIKQGTRPITWQLLNGPSGMSLDPRSGLLIWLRTVAQKEPYDVRMRVENVIGSDIYTFKLSVPLSYNATVTSLSVSGILSQPSEVYIYGNVDLFEEEWENKRGTVLVHICVKNKGRIRKIPALTDLVDRGRYAAVYYPNPADSGLFEVGAQHPSEDRCTNQAQWTVLGMQVQPASAYHRRFLDDSNLTKVAQLVNTGSLPLYNISVQLRGFGPPLTRLIVKPSNRTATSDKLFLSDLDGGQSMPFDIELDANGSVRGRIGIIFSSQSGTVAIYWLNLRLDVRTPLLRANPNFLSTSVNRGEQKIFEIDISNEGIISALDVRVQLSGDPLISLISFSPESDNYTVSSDGAFTIPASTKATLSLSITVPPTEPIGDRRGSMIVRSKLTEVVIGYKILITSSNEVDLRIRVEDEYTYYTDGDPLVVGAKVRLRNPQKGNVIETYTTSNSTELLFDDIEEAYYNLEVSADRHTSYSAVILASPAYPNITVFLQRTAVKYSWTVTPVTYQDKYIVTLDSTFETEVPMPVVTIEPRQVDLTALEEGEKNEIVFTITNHGLIRAQNLRFALPNNHPTLEFIQTVPTIGDIEANTTLIVPVEVREKPRQKRNFLLCLAFGIKLLWDYLCGVLRTNDLDVMLQRRQEMSRIPPNVCGGGGWGPGGGGGGGYIGGGRGPGVSTVSTSVRNYEAVTPMSCDCAKKLILDCLLPMVPGFGPIYSIGRRVYTLGKAIGKKRKRRYLNGDTIHVDDHSYPLARPKRKKRYIPKPVDAAASFSSKYRCLKAIGEAIGESLAGESLGNSALKIGGGCLPGTAGQAVGCLHIIIAECPKLNAAAAAGTGNRKRRSTIQDVYVNMATVNSIVYDMYQLSYHMYGNKEMFNLGLGLWYQEFEESISDNSDLGTSLSLNESANVLQYINETDHALVSEFLQRWNNSVNSWRNGVTEPSQSLDIISKSQLEETMKKFTEEHHKSVERGFDNVFAEFDNAYVAVRDKFENQKKEEGVCARVRIRIVQEAVLTRDAFNGKLEIENGENSALTNIKVELHIFKSEDVTQEHMIEHFAIGDPDLNGISAVDGSGSLAKGKSGSAEWLIIPYSTAAPTEDVLYDIGGVLTYFVDGANFTAPLLADSVTVKPDPRLHIHYFHEKYVEADDPFTKDVVEPSIPFSLAVMITNTGNGIAKEFKITSAQPEIIENEKGLLVSFKIIAAQLGNADILPSLTIDFGDIGPHQTKTARWLLECSLKGKFFNFSATFENINPLGDPELSVLDVLEYHDLIHLVRMRSNITQSDDGFRDFLVNDEIDGLDMPDVVYNSKDQSKEPVFVSLNVTYERANKHWSGKEYKYIYVNVPLNWNCTDWLYARFEHDIELDVDNHLLQVTRHDRNELIRPENAWMTWHIEDSLFGHLFDHCPWALDQAFHNYTFIVGPINNHDPKVNESITSIEVKLPIYEKQYISTIDATDTDNDGIRFILIENSDYFQIDSSSGVITAVQNIESLIGKETIHVGVEDDGIPSRKSISVIDVIFETADITTKAMTSHHTAETKNATVHLELTTATPASSTTTRATTFNYTVETTVGITHTERTTFTYATKSTTNAATTSHTDNTTDGIIHTESTPMISTINRTANATTPDHTIETTDGITHTEQTTTDIYSNVTHSATTVLGSTFEENYSKTPDTTISMKPTVTSGSSTPSKNSGLLSLLLTLNMLWKAVFSNVNAPETSSLTDLILRLLYDAFQGVPNILKVIIDNLRPGSVIVKLGILMTEKADNKTANQTCDVLKKYLETVNYTIVGEKENITIKNDSLVVSVDPCQDIDCGGNGKCIYDDQKTTCKCNPGYRGPRCGNSTVGESTNTTIIIIVCVAVSAVCIIGIISACYCAMQRRKRVQSTSYNNDDDDRDMSVFGYNSTMLAKQIRSKSSPNPTGPKSSSTGGL</sequence>
<organism evidence="18 19">
    <name type="scientific">Owenia fusiformis</name>
    <name type="common">Polychaete worm</name>
    <dbReference type="NCBI Taxonomy" id="6347"/>
    <lineage>
        <taxon>Eukaryota</taxon>
        <taxon>Metazoa</taxon>
        <taxon>Spiralia</taxon>
        <taxon>Lophotrochozoa</taxon>
        <taxon>Annelida</taxon>
        <taxon>Polychaeta</taxon>
        <taxon>Sedentaria</taxon>
        <taxon>Canalipalpata</taxon>
        <taxon>Sabellida</taxon>
        <taxon>Oweniida</taxon>
        <taxon>Oweniidae</taxon>
        <taxon>Owenia</taxon>
    </lineage>
</organism>
<dbReference type="Gene3D" id="2.60.120.260">
    <property type="entry name" value="Galactose-binding domain-like"/>
    <property type="match status" value="1"/>
</dbReference>
<dbReference type="InterPro" id="IPR012334">
    <property type="entry name" value="Pectin_lyas_fold"/>
</dbReference>
<dbReference type="InterPro" id="IPR001190">
    <property type="entry name" value="SRCR"/>
</dbReference>
<dbReference type="PRINTS" id="PR00258">
    <property type="entry name" value="SPERACTRCPTR"/>
</dbReference>
<protein>
    <submittedName>
        <fullName evidence="18">Uncharacterized protein</fullName>
    </submittedName>
</protein>
<dbReference type="InterPro" id="IPR039448">
    <property type="entry name" value="Beta_helix"/>
</dbReference>
<feature type="region of interest" description="Disordered" evidence="10">
    <location>
        <begin position="3948"/>
        <end position="3970"/>
    </location>
</feature>
<dbReference type="Pfam" id="PF00530">
    <property type="entry name" value="SRCR"/>
    <property type="match status" value="1"/>
</dbReference>
<evidence type="ECO:0000256" key="12">
    <source>
        <dbReference type="SAM" id="SignalP"/>
    </source>
</evidence>
<dbReference type="Proteomes" id="UP000749559">
    <property type="component" value="Unassembled WGS sequence"/>
</dbReference>
<keyword evidence="5" id="KW-0325">Glycoprotein</keyword>
<comment type="caution">
    <text evidence="9">Lacks conserved residue(s) required for the propagation of feature annotation.</text>
</comment>
<dbReference type="Pfam" id="PF01833">
    <property type="entry name" value="TIG"/>
    <property type="match status" value="1"/>
</dbReference>
<dbReference type="CDD" id="cd00102">
    <property type="entry name" value="IPT"/>
    <property type="match status" value="1"/>
</dbReference>
<keyword evidence="4 9" id="KW-1015">Disulfide bond</keyword>
<evidence type="ECO:0000256" key="1">
    <source>
        <dbReference type="ARBA" id="ARBA00004316"/>
    </source>
</evidence>
<keyword evidence="2 12" id="KW-0732">Signal</keyword>
<evidence type="ECO:0000256" key="5">
    <source>
        <dbReference type="ARBA" id="ARBA00023180"/>
    </source>
</evidence>
<evidence type="ECO:0000256" key="3">
    <source>
        <dbReference type="ARBA" id="ARBA00022737"/>
    </source>
</evidence>
<dbReference type="GO" id="GO:0005509">
    <property type="term" value="F:calcium ion binding"/>
    <property type="evidence" value="ECO:0007669"/>
    <property type="project" value="UniProtKB-UniRule"/>
</dbReference>
<evidence type="ECO:0000256" key="9">
    <source>
        <dbReference type="PROSITE-ProRule" id="PRU00196"/>
    </source>
</evidence>
<accession>A0A8S4P868</accession>
<feature type="domain" description="Cadherin" evidence="15">
    <location>
        <begin position="3732"/>
        <end position="3800"/>
    </location>
</feature>
<gene>
    <name evidence="18" type="ORF">OFUS_LOCUS15668</name>
</gene>
<evidence type="ECO:0000259" key="16">
    <source>
        <dbReference type="PROSITE" id="PS50287"/>
    </source>
</evidence>
<feature type="chain" id="PRO_5035724413" evidence="12">
    <location>
        <begin position="23"/>
        <end position="4208"/>
    </location>
</feature>
<dbReference type="EMBL" id="CAIIXF020000007">
    <property type="protein sequence ID" value="CAH1790466.1"/>
    <property type="molecule type" value="Genomic_DNA"/>
</dbReference>
<dbReference type="SUPFAM" id="SSF81296">
    <property type="entry name" value="E set domains"/>
    <property type="match status" value="1"/>
</dbReference>
<dbReference type="CDD" id="cd00054">
    <property type="entry name" value="EGF_CA"/>
    <property type="match status" value="2"/>
</dbReference>
<dbReference type="PANTHER" id="PTHR47653:SF1">
    <property type="entry name" value="DELETED IN MALIGNANT BRAIN TUMORS 1 PROTEIN"/>
    <property type="match status" value="1"/>
</dbReference>
<evidence type="ECO:0000256" key="7">
    <source>
        <dbReference type="PROSITE-ProRule" id="PRU00043"/>
    </source>
</evidence>
<evidence type="ECO:0000259" key="14">
    <source>
        <dbReference type="PROSITE" id="PS50026"/>
    </source>
</evidence>
<dbReference type="InterPro" id="IPR006626">
    <property type="entry name" value="PbH1"/>
</dbReference>
<dbReference type="SMART" id="SM00231">
    <property type="entry name" value="FA58C"/>
    <property type="match status" value="1"/>
</dbReference>
<evidence type="ECO:0000256" key="8">
    <source>
        <dbReference type="PROSITE-ProRule" id="PRU00076"/>
    </source>
</evidence>
<dbReference type="Pfam" id="PF00754">
    <property type="entry name" value="F5_F8_type_C"/>
    <property type="match status" value="1"/>
</dbReference>
<dbReference type="PROSITE" id="PS50287">
    <property type="entry name" value="SRCR_2"/>
    <property type="match status" value="1"/>
</dbReference>
<dbReference type="PROSITE" id="PS00022">
    <property type="entry name" value="EGF_1"/>
    <property type="match status" value="3"/>
</dbReference>
<dbReference type="InterPro" id="IPR015919">
    <property type="entry name" value="Cadherin-like_sf"/>
</dbReference>
<dbReference type="PROSITE" id="PS50022">
    <property type="entry name" value="FA58C_3"/>
    <property type="match status" value="1"/>
</dbReference>
<dbReference type="InterPro" id="IPR013783">
    <property type="entry name" value="Ig-like_fold"/>
</dbReference>
<dbReference type="SMART" id="SM00710">
    <property type="entry name" value="PbH1"/>
    <property type="match status" value="23"/>
</dbReference>
<dbReference type="InterPro" id="IPR022041">
    <property type="entry name" value="Methyltransf_FA"/>
</dbReference>
<dbReference type="SUPFAM" id="SSF56487">
    <property type="entry name" value="SRCR-like"/>
    <property type="match status" value="1"/>
</dbReference>
<keyword evidence="6" id="KW-0966">Cell projection</keyword>
<dbReference type="SUPFAM" id="SSF51126">
    <property type="entry name" value="Pectin lyase-like"/>
    <property type="match status" value="5"/>
</dbReference>
<keyword evidence="8" id="KW-0245">EGF-like domain</keyword>
<dbReference type="Gene3D" id="2.10.25.10">
    <property type="entry name" value="Laminin"/>
    <property type="match status" value="3"/>
</dbReference>
<dbReference type="SMART" id="SM00202">
    <property type="entry name" value="SR"/>
    <property type="match status" value="1"/>
</dbReference>
<evidence type="ECO:0000256" key="11">
    <source>
        <dbReference type="SAM" id="Phobius"/>
    </source>
</evidence>
<evidence type="ECO:0000259" key="15">
    <source>
        <dbReference type="PROSITE" id="PS50268"/>
    </source>
</evidence>
<dbReference type="InterPro" id="IPR053243">
    <property type="entry name" value="SJ_maturation_regulator"/>
</dbReference>
<keyword evidence="11" id="KW-0812">Transmembrane</keyword>
<dbReference type="Gene3D" id="2.60.40.60">
    <property type="entry name" value="Cadherins"/>
    <property type="match status" value="1"/>
</dbReference>
<evidence type="ECO:0000313" key="18">
    <source>
        <dbReference type="EMBL" id="CAH1790466.1"/>
    </source>
</evidence>
<evidence type="ECO:0000259" key="13">
    <source>
        <dbReference type="PROSITE" id="PS50022"/>
    </source>
</evidence>
<dbReference type="InterPro" id="IPR011050">
    <property type="entry name" value="Pectin_lyase_fold/virulence"/>
</dbReference>
<dbReference type="InterPro" id="IPR008979">
    <property type="entry name" value="Galactose-bd-like_sf"/>
</dbReference>
<feature type="domain" description="F5/8 type C" evidence="13">
    <location>
        <begin position="152"/>
        <end position="309"/>
    </location>
</feature>
<dbReference type="InterPro" id="IPR003609">
    <property type="entry name" value="Pan_app"/>
</dbReference>
<feature type="domain" description="Apple" evidence="17">
    <location>
        <begin position="1542"/>
        <end position="1625"/>
    </location>
</feature>
<dbReference type="GO" id="GO:0007156">
    <property type="term" value="P:homophilic cell adhesion via plasma membrane adhesion molecules"/>
    <property type="evidence" value="ECO:0007669"/>
    <property type="project" value="InterPro"/>
</dbReference>
<comment type="subcellular location">
    <subcellularLocation>
        <location evidence="1">Cell projection</location>
    </subcellularLocation>
</comment>
<dbReference type="GO" id="GO:0045217">
    <property type="term" value="P:cell-cell junction maintenance"/>
    <property type="evidence" value="ECO:0007669"/>
    <property type="project" value="TreeGrafter"/>
</dbReference>
<evidence type="ECO:0000313" key="19">
    <source>
        <dbReference type="Proteomes" id="UP000749559"/>
    </source>
</evidence>
<dbReference type="Pfam" id="PF13229">
    <property type="entry name" value="Beta_helix"/>
    <property type="match status" value="1"/>
</dbReference>
<dbReference type="Gene3D" id="2.60.40.10">
    <property type="entry name" value="Immunoglobulins"/>
    <property type="match status" value="1"/>
</dbReference>
<comment type="caution">
    <text evidence="18">The sequence shown here is derived from an EMBL/GenBank/DDBJ whole genome shotgun (WGS) entry which is preliminary data.</text>
</comment>
<dbReference type="CDD" id="cd00057">
    <property type="entry name" value="FA58C"/>
    <property type="match status" value="1"/>
</dbReference>
<dbReference type="PROSITE" id="PS50268">
    <property type="entry name" value="CADHERIN_2"/>
    <property type="match status" value="1"/>
</dbReference>
<dbReference type="FunFam" id="3.10.250.10:FF:000011">
    <property type="entry name" value="Scavenger receptor class A member 5"/>
    <property type="match status" value="1"/>
</dbReference>
<feature type="signal peptide" evidence="12">
    <location>
        <begin position="1"/>
        <end position="22"/>
    </location>
</feature>
<keyword evidence="7" id="KW-0106">Calcium</keyword>
<evidence type="ECO:0000256" key="2">
    <source>
        <dbReference type="ARBA" id="ARBA00022729"/>
    </source>
</evidence>
<dbReference type="PANTHER" id="PTHR47653">
    <property type="entry name" value="PROTEIN BARK BEETLE"/>
    <property type="match status" value="1"/>
</dbReference>
<feature type="domain" description="EGF-like" evidence="14">
    <location>
        <begin position="4083"/>
        <end position="4119"/>
    </location>
</feature>
<dbReference type="CDD" id="cd11304">
    <property type="entry name" value="Cadherin_repeat"/>
    <property type="match status" value="1"/>
</dbReference>
<feature type="region of interest" description="Disordered" evidence="10">
    <location>
        <begin position="4187"/>
        <end position="4208"/>
    </location>
</feature>
<keyword evidence="11" id="KW-1133">Transmembrane helix</keyword>
<keyword evidence="11" id="KW-0472">Membrane</keyword>
<keyword evidence="3" id="KW-0677">Repeat</keyword>
<dbReference type="InterPro" id="IPR000421">
    <property type="entry name" value="FA58C"/>
</dbReference>
<dbReference type="GO" id="GO:0042995">
    <property type="term" value="C:cell projection"/>
    <property type="evidence" value="ECO:0007669"/>
    <property type="project" value="UniProtKB-SubCell"/>
</dbReference>
<proteinExistence type="predicted"/>
<feature type="disulfide bond" evidence="9">
    <location>
        <begin position="1139"/>
        <end position="1149"/>
    </location>
</feature>
<dbReference type="InterPro" id="IPR013111">
    <property type="entry name" value="EGF_extracell"/>
</dbReference>
<dbReference type="SUPFAM" id="SSF57414">
    <property type="entry name" value="Hairpin loop containing domain-like"/>
    <property type="match status" value="1"/>
</dbReference>
<dbReference type="InterPro" id="IPR014756">
    <property type="entry name" value="Ig_E-set"/>
</dbReference>
<dbReference type="Gene3D" id="3.50.4.10">
    <property type="entry name" value="Hepatocyte Growth Factor"/>
    <property type="match status" value="1"/>
</dbReference>
<evidence type="ECO:0000256" key="4">
    <source>
        <dbReference type="ARBA" id="ARBA00023157"/>
    </source>
</evidence>
<dbReference type="PROSITE" id="PS01186">
    <property type="entry name" value="EGF_2"/>
    <property type="match status" value="3"/>
</dbReference>
<dbReference type="Pfam" id="PF07974">
    <property type="entry name" value="EGF_2"/>
    <property type="match status" value="1"/>
</dbReference>
<dbReference type="PROSITE" id="PS00420">
    <property type="entry name" value="SRCR_1"/>
    <property type="match status" value="1"/>
</dbReference>
<reference evidence="18" key="1">
    <citation type="submission" date="2022-03" db="EMBL/GenBank/DDBJ databases">
        <authorList>
            <person name="Martin C."/>
        </authorList>
    </citation>
    <scope>NUCLEOTIDE SEQUENCE</scope>
</reference>
<dbReference type="InterPro" id="IPR036772">
    <property type="entry name" value="SRCR-like_dom_sf"/>
</dbReference>
<dbReference type="Gene3D" id="2.160.20.10">
    <property type="entry name" value="Single-stranded right-handed beta-helix, Pectin lyase-like"/>
    <property type="match status" value="2"/>
</dbReference>
<dbReference type="SUPFAM" id="SSF49785">
    <property type="entry name" value="Galactose-binding domain-like"/>
    <property type="match status" value="1"/>
</dbReference>
<feature type="domain" description="SRCR" evidence="16">
    <location>
        <begin position="1074"/>
        <end position="1170"/>
    </location>
</feature>
<dbReference type="SUPFAM" id="SSF49313">
    <property type="entry name" value="Cadherin-like"/>
    <property type="match status" value="1"/>
</dbReference>
<feature type="domain" description="EGF-like" evidence="14">
    <location>
        <begin position="2016"/>
        <end position="2050"/>
    </location>
</feature>
<dbReference type="PROSITE" id="PS50026">
    <property type="entry name" value="EGF_3"/>
    <property type="match status" value="2"/>
</dbReference>
<dbReference type="OrthoDB" id="10268124at2759"/>
<dbReference type="PROSITE" id="PS50948">
    <property type="entry name" value="PAN"/>
    <property type="match status" value="1"/>
</dbReference>
<feature type="disulfide bond" evidence="8">
    <location>
        <begin position="4109"/>
        <end position="4118"/>
    </location>
</feature>
<dbReference type="InterPro" id="IPR002909">
    <property type="entry name" value="IPT_dom"/>
</dbReference>
<dbReference type="InterPro" id="IPR002126">
    <property type="entry name" value="Cadherin-like_dom"/>
</dbReference>
<keyword evidence="19" id="KW-1185">Reference proteome</keyword>
<dbReference type="SMART" id="SM00181">
    <property type="entry name" value="EGF"/>
    <property type="match status" value="5"/>
</dbReference>
<evidence type="ECO:0000259" key="17">
    <source>
        <dbReference type="PROSITE" id="PS50948"/>
    </source>
</evidence>
<dbReference type="InterPro" id="IPR000742">
    <property type="entry name" value="EGF"/>
</dbReference>
<dbReference type="GO" id="GO:0016020">
    <property type="term" value="C:membrane"/>
    <property type="evidence" value="ECO:0007669"/>
    <property type="project" value="InterPro"/>
</dbReference>
<dbReference type="Gene3D" id="3.10.250.10">
    <property type="entry name" value="SRCR-like domain"/>
    <property type="match status" value="1"/>
</dbReference>
<evidence type="ECO:0000256" key="6">
    <source>
        <dbReference type="ARBA" id="ARBA00023273"/>
    </source>
</evidence>
<name>A0A8S4P868_OWEFU</name>
<evidence type="ECO:0000256" key="10">
    <source>
        <dbReference type="SAM" id="MobiDB-lite"/>
    </source>
</evidence>
<feature type="transmembrane region" description="Helical" evidence="11">
    <location>
        <begin position="4131"/>
        <end position="4155"/>
    </location>
</feature>